<feature type="transmembrane region" description="Helical" evidence="7">
    <location>
        <begin position="295"/>
        <end position="319"/>
    </location>
</feature>
<feature type="transmembrane region" description="Helical" evidence="7">
    <location>
        <begin position="357"/>
        <end position="377"/>
    </location>
</feature>
<proteinExistence type="inferred from homology"/>
<dbReference type="GO" id="GO:0016020">
    <property type="term" value="C:membrane"/>
    <property type="evidence" value="ECO:0007669"/>
    <property type="project" value="TreeGrafter"/>
</dbReference>
<dbReference type="InterPro" id="IPR011701">
    <property type="entry name" value="MFS"/>
</dbReference>
<evidence type="ECO:0000256" key="5">
    <source>
        <dbReference type="ARBA" id="ARBA00022989"/>
    </source>
</evidence>
<feature type="transmembrane region" description="Helical" evidence="7">
    <location>
        <begin position="886"/>
        <end position="908"/>
    </location>
</feature>
<dbReference type="Proteomes" id="UP000183567">
    <property type="component" value="Unassembled WGS sequence"/>
</dbReference>
<feature type="domain" description="Major facilitator superfamily (MFS) profile" evidence="8">
    <location>
        <begin position="563"/>
        <end position="945"/>
    </location>
</feature>
<name>A0A1J8PKT5_9AGAM</name>
<evidence type="ECO:0000256" key="6">
    <source>
        <dbReference type="ARBA" id="ARBA00023136"/>
    </source>
</evidence>
<reference evidence="9 10" key="1">
    <citation type="submission" date="2016-03" db="EMBL/GenBank/DDBJ databases">
        <title>Comparative genomics of the ectomycorrhizal sister species Rhizopogon vinicolor and Rhizopogon vesiculosus (Basidiomycota: Boletales) reveals a divergence of the mating type B locus.</title>
        <authorList>
            <person name="Mujic A.B."/>
            <person name="Kuo A."/>
            <person name="Tritt A."/>
            <person name="Lipzen A."/>
            <person name="Chen C."/>
            <person name="Johnson J."/>
            <person name="Sharma A."/>
            <person name="Barry K."/>
            <person name="Grigoriev I.V."/>
            <person name="Spatafora J.W."/>
        </authorList>
    </citation>
    <scope>NUCLEOTIDE SEQUENCE [LARGE SCALE GENOMIC DNA]</scope>
    <source>
        <strain evidence="9 10">AM-OR11-056</strain>
    </source>
</reference>
<comment type="subcellular location">
    <subcellularLocation>
        <location evidence="1">Endomembrane system</location>
        <topology evidence="1">Multi-pass membrane protein</topology>
    </subcellularLocation>
</comment>
<dbReference type="AlphaFoldDB" id="A0A1J8PKT5"/>
<feature type="domain" description="Major facilitator superfamily (MFS) profile" evidence="8">
    <location>
        <begin position="85"/>
        <end position="496"/>
    </location>
</feature>
<dbReference type="PANTHER" id="PTHR23514:SF3">
    <property type="entry name" value="BYPASS OF STOP CODON PROTEIN 6"/>
    <property type="match status" value="1"/>
</dbReference>
<feature type="transmembrane region" description="Helical" evidence="7">
    <location>
        <begin position="626"/>
        <end position="643"/>
    </location>
</feature>
<dbReference type="Pfam" id="PF07690">
    <property type="entry name" value="MFS_1"/>
    <property type="match status" value="2"/>
</dbReference>
<feature type="transmembrane region" description="Helical" evidence="7">
    <location>
        <begin position="237"/>
        <end position="257"/>
    </location>
</feature>
<dbReference type="Gene3D" id="1.20.1250.20">
    <property type="entry name" value="MFS general substrate transporter like domains"/>
    <property type="match status" value="4"/>
</dbReference>
<evidence type="ECO:0000313" key="9">
    <source>
        <dbReference type="EMBL" id="OJA08411.1"/>
    </source>
</evidence>
<comment type="similarity">
    <text evidence="2">Belongs to the major facilitator superfamily.</text>
</comment>
<evidence type="ECO:0000256" key="3">
    <source>
        <dbReference type="ARBA" id="ARBA00022448"/>
    </source>
</evidence>
<evidence type="ECO:0000256" key="2">
    <source>
        <dbReference type="ARBA" id="ARBA00008335"/>
    </source>
</evidence>
<dbReference type="EMBL" id="LVVM01006306">
    <property type="protein sequence ID" value="OJA08411.1"/>
    <property type="molecule type" value="Genomic_DNA"/>
</dbReference>
<sequence>MPLLPATTVPILAPDEAYPASAVSSTCHASSRPHCKLELTEDSVIDAITLSPVTPVEKQNDDAEGLARSQPQLKTKTQKTREQIQLAALCWFVYLEGWNDGSNGPLLPRIQEVYGVGYAVVSLIFVFACVGFVTGAVSNVILAEKLGFGKVMVLGSLFQVLAYCIESSAPPYPAFIFAYFINGIGLALQNANAVGYVASLKENAELKMGLLMATYGAGALSSPLVATEFAQLPRWNFHYLTSLGIAISNTIALIIVFRLKRQGECLAEIGIVDADHSCSEHSHLRQIFANKDVHLLAAFILFYVGAEVSLGGWIVTYIIGARGGGPSSGYITTGFFSGLMVGRLALLWVNKKVGERLVMFIYAALAIGLELIVWLVPSLVGDAVAVSIIGVLLGPMYPIAMNHAGRVLPRWILTGAIGWIAGVGQAGSALVPFMAGVIAQRFGINTLQPVECIQVHSLYPQVGEWTCIIPTLSLALQVSGFTGRTFFSRVLIMQTTIVDGHTVLRHPTVDPLLKENNEKDHEAIQTTVADHRSSASDTRAASISDLADLKTQTKRQRLLARVQFATLCWTMYLAGWNDGTTGPLLPRIQKVYGLNFTIVSLIFVFACVGFLSGAFSNIFLDYRFGFGKVIVLGSMCQVIGYAIESAALPFPAFVLGYAINGFGMALQDAQANGFVASLKDNPEARMGILHAAYGAGALSSPLVATQFAQLPHWSFHFLCSLGVALINTVLLVVVFGLKPQDECLAQIGQPAGEKGTSESNQFNQIFRLREVHLLAFFILVYVGVEVTVGGWMVTYIIDVRGGGASSGYISSGFFGGLMIGRVALLWVGERRVLFIYAVLAIGLQLVVWLVPSLIGGGVAISIIGILLGPMYPIAMNHTVRILPEWLLTGSIGWIAGFGQAGSALFPFLTGAISSKTGIESLQPLLLSMMAFMTVLWALVPTTARRIE</sequence>
<feature type="transmembrane region" description="Helical" evidence="7">
    <location>
        <begin position="596"/>
        <end position="619"/>
    </location>
</feature>
<feature type="transmembrane region" description="Helical" evidence="7">
    <location>
        <begin position="116"/>
        <end position="142"/>
    </location>
</feature>
<feature type="transmembrane region" description="Helical" evidence="7">
    <location>
        <begin position="856"/>
        <end position="874"/>
    </location>
</feature>
<feature type="transmembrane region" description="Helical" evidence="7">
    <location>
        <begin position="649"/>
        <end position="666"/>
    </location>
</feature>
<feature type="transmembrane region" description="Helical" evidence="7">
    <location>
        <begin position="151"/>
        <end position="169"/>
    </location>
</feature>
<keyword evidence="6 7" id="KW-0472">Membrane</keyword>
<dbReference type="OrthoDB" id="413079at2759"/>
<feature type="transmembrane region" description="Helical" evidence="7">
    <location>
        <begin position="808"/>
        <end position="826"/>
    </location>
</feature>
<keyword evidence="5 7" id="KW-1133">Transmembrane helix</keyword>
<feature type="transmembrane region" description="Helical" evidence="7">
    <location>
        <begin position="383"/>
        <end position="400"/>
    </location>
</feature>
<feature type="transmembrane region" description="Helical" evidence="7">
    <location>
        <begin position="687"/>
        <end position="707"/>
    </location>
</feature>
<dbReference type="PANTHER" id="PTHR23514">
    <property type="entry name" value="BYPASS OF STOP CODON PROTEIN 6"/>
    <property type="match status" value="1"/>
</dbReference>
<organism evidence="9 10">
    <name type="scientific">Rhizopogon vesiculosus</name>
    <dbReference type="NCBI Taxonomy" id="180088"/>
    <lineage>
        <taxon>Eukaryota</taxon>
        <taxon>Fungi</taxon>
        <taxon>Dikarya</taxon>
        <taxon>Basidiomycota</taxon>
        <taxon>Agaricomycotina</taxon>
        <taxon>Agaricomycetes</taxon>
        <taxon>Agaricomycetidae</taxon>
        <taxon>Boletales</taxon>
        <taxon>Suillineae</taxon>
        <taxon>Rhizopogonaceae</taxon>
        <taxon>Rhizopogon</taxon>
    </lineage>
</organism>
<protein>
    <recommendedName>
        <fullName evidence="8">Major facilitator superfamily (MFS) profile domain-containing protein</fullName>
    </recommendedName>
</protein>
<dbReference type="PROSITE" id="PS50850">
    <property type="entry name" value="MFS"/>
    <property type="match status" value="2"/>
</dbReference>
<feature type="transmembrane region" description="Helical" evidence="7">
    <location>
        <begin position="833"/>
        <end position="850"/>
    </location>
</feature>
<comment type="caution">
    <text evidence="9">The sequence shown here is derived from an EMBL/GenBank/DDBJ whole genome shotgun (WGS) entry which is preliminary data.</text>
</comment>
<dbReference type="InterPro" id="IPR051788">
    <property type="entry name" value="MFS_Transporter"/>
</dbReference>
<feature type="transmembrane region" description="Helical" evidence="7">
    <location>
        <begin position="175"/>
        <end position="198"/>
    </location>
</feature>
<dbReference type="SUPFAM" id="SSF103473">
    <property type="entry name" value="MFS general substrate transporter"/>
    <property type="match status" value="2"/>
</dbReference>
<accession>A0A1J8PKT5</accession>
<evidence type="ECO:0000256" key="1">
    <source>
        <dbReference type="ARBA" id="ARBA00004127"/>
    </source>
</evidence>
<dbReference type="InterPro" id="IPR036259">
    <property type="entry name" value="MFS_trans_sf"/>
</dbReference>
<feature type="transmembrane region" description="Helical" evidence="7">
    <location>
        <begin position="558"/>
        <end position="576"/>
    </location>
</feature>
<dbReference type="FunFam" id="1.20.1250.20:FF:000286">
    <property type="entry name" value="MFS efflux transporter"/>
    <property type="match status" value="2"/>
</dbReference>
<feature type="transmembrane region" description="Helical" evidence="7">
    <location>
        <begin position="920"/>
        <end position="939"/>
    </location>
</feature>
<feature type="transmembrane region" description="Helical" evidence="7">
    <location>
        <begin position="713"/>
        <end position="737"/>
    </location>
</feature>
<feature type="transmembrane region" description="Helical" evidence="7">
    <location>
        <begin position="210"/>
        <end position="231"/>
    </location>
</feature>
<evidence type="ECO:0000259" key="8">
    <source>
        <dbReference type="PROSITE" id="PS50850"/>
    </source>
</evidence>
<feature type="transmembrane region" description="Helical" evidence="7">
    <location>
        <begin position="773"/>
        <end position="796"/>
    </location>
</feature>
<feature type="transmembrane region" description="Helical" evidence="7">
    <location>
        <begin position="331"/>
        <end position="350"/>
    </location>
</feature>
<dbReference type="InterPro" id="IPR020846">
    <property type="entry name" value="MFS_dom"/>
</dbReference>
<keyword evidence="10" id="KW-1185">Reference proteome</keyword>
<evidence type="ECO:0000313" key="10">
    <source>
        <dbReference type="Proteomes" id="UP000183567"/>
    </source>
</evidence>
<dbReference type="GO" id="GO:0012505">
    <property type="term" value="C:endomembrane system"/>
    <property type="evidence" value="ECO:0007669"/>
    <property type="project" value="UniProtKB-SubCell"/>
</dbReference>
<dbReference type="GO" id="GO:0022857">
    <property type="term" value="F:transmembrane transporter activity"/>
    <property type="evidence" value="ECO:0007669"/>
    <property type="project" value="InterPro"/>
</dbReference>
<evidence type="ECO:0000256" key="7">
    <source>
        <dbReference type="SAM" id="Phobius"/>
    </source>
</evidence>
<evidence type="ECO:0000256" key="4">
    <source>
        <dbReference type="ARBA" id="ARBA00022692"/>
    </source>
</evidence>
<keyword evidence="3" id="KW-0813">Transport</keyword>
<gene>
    <name evidence="9" type="ORF">AZE42_00997</name>
</gene>
<keyword evidence="4 7" id="KW-0812">Transmembrane</keyword>